<evidence type="ECO:0000313" key="6">
    <source>
        <dbReference type="EMBL" id="EEY57347.1"/>
    </source>
</evidence>
<dbReference type="VEuPathDB" id="FungiDB:PITG_11195"/>
<name>D0NGE6_PHYIT</name>
<dbReference type="PANTHER" id="PTHR46362:SF1">
    <property type="entry name" value="GEM-ASSOCIATED PROTEIN 5"/>
    <property type="match status" value="1"/>
</dbReference>
<gene>
    <name evidence="6" type="ORF">PITG_11195</name>
</gene>
<proteinExistence type="predicted"/>
<evidence type="ECO:0000256" key="2">
    <source>
        <dbReference type="ARBA" id="ARBA00022737"/>
    </source>
</evidence>
<dbReference type="Gene3D" id="2.130.10.10">
    <property type="entry name" value="YVTN repeat-like/Quinoprotein amine dehydrogenase"/>
    <property type="match status" value="2"/>
</dbReference>
<dbReference type="InterPro" id="IPR020472">
    <property type="entry name" value="WD40_PAC1"/>
</dbReference>
<evidence type="ECO:0000259" key="4">
    <source>
        <dbReference type="Pfam" id="PF12894"/>
    </source>
</evidence>
<dbReference type="InterPro" id="IPR036322">
    <property type="entry name" value="WD40_repeat_dom_sf"/>
</dbReference>
<keyword evidence="2" id="KW-0677">Repeat</keyword>
<dbReference type="GO" id="GO:0005634">
    <property type="term" value="C:nucleus"/>
    <property type="evidence" value="ECO:0007669"/>
    <property type="project" value="TreeGrafter"/>
</dbReference>
<dbReference type="EMBL" id="DS028136">
    <property type="protein sequence ID" value="EEY57347.1"/>
    <property type="molecule type" value="Genomic_DNA"/>
</dbReference>
<dbReference type="PROSITE" id="PS50294">
    <property type="entry name" value="WD_REPEATS_REGION"/>
    <property type="match status" value="3"/>
</dbReference>
<dbReference type="SMART" id="SM00320">
    <property type="entry name" value="WD40"/>
    <property type="match status" value="10"/>
</dbReference>
<feature type="repeat" description="WD" evidence="3">
    <location>
        <begin position="527"/>
        <end position="561"/>
    </location>
</feature>
<dbReference type="AlphaFoldDB" id="D0NGE6"/>
<feature type="repeat" description="WD" evidence="3">
    <location>
        <begin position="585"/>
        <end position="628"/>
    </location>
</feature>
<dbReference type="GO" id="GO:0003730">
    <property type="term" value="F:mRNA 3'-UTR binding"/>
    <property type="evidence" value="ECO:0007669"/>
    <property type="project" value="TreeGrafter"/>
</dbReference>
<evidence type="ECO:0000256" key="3">
    <source>
        <dbReference type="PROSITE-ProRule" id="PRU00221"/>
    </source>
</evidence>
<dbReference type="InterPro" id="IPR001680">
    <property type="entry name" value="WD40_rpt"/>
</dbReference>
<feature type="domain" description="Gem-associated protein 5 TPR" evidence="5">
    <location>
        <begin position="691"/>
        <end position="868"/>
    </location>
</feature>
<dbReference type="GO" id="GO:0000387">
    <property type="term" value="P:spliceosomal snRNP assembly"/>
    <property type="evidence" value="ECO:0007669"/>
    <property type="project" value="TreeGrafter"/>
</dbReference>
<feature type="repeat" description="WD" evidence="3">
    <location>
        <begin position="295"/>
        <end position="330"/>
    </location>
</feature>
<dbReference type="InParanoid" id="D0NGE6"/>
<dbReference type="Pfam" id="PF00400">
    <property type="entry name" value="WD40"/>
    <property type="match status" value="5"/>
</dbReference>
<accession>D0NGE6</accession>
<dbReference type="GO" id="GO:0032797">
    <property type="term" value="C:SMN complex"/>
    <property type="evidence" value="ECO:0007669"/>
    <property type="project" value="TreeGrafter"/>
</dbReference>
<dbReference type="InterPro" id="IPR019775">
    <property type="entry name" value="WD40_repeat_CS"/>
</dbReference>
<feature type="repeat" description="WD" evidence="3">
    <location>
        <begin position="629"/>
        <end position="669"/>
    </location>
</feature>
<dbReference type="RefSeq" id="XP_002901957.1">
    <property type="nucleotide sequence ID" value="XM_002901911.1"/>
</dbReference>
<dbReference type="PROSITE" id="PS50082">
    <property type="entry name" value="WD_REPEATS_2"/>
    <property type="match status" value="5"/>
</dbReference>
<dbReference type="PANTHER" id="PTHR46362">
    <property type="entry name" value="GEM-ASSOCIATED PROTEIN 5"/>
    <property type="match status" value="1"/>
</dbReference>
<dbReference type="STRING" id="403677.D0NGE6"/>
<evidence type="ECO:0000259" key="5">
    <source>
        <dbReference type="Pfam" id="PF23774"/>
    </source>
</evidence>
<dbReference type="Proteomes" id="UP000006643">
    <property type="component" value="Unassembled WGS sequence"/>
</dbReference>
<keyword evidence="7" id="KW-1185">Reference proteome</keyword>
<keyword evidence="1 3" id="KW-0853">WD repeat</keyword>
<dbReference type="PROSITE" id="PS00678">
    <property type="entry name" value="WD_REPEATS_1"/>
    <property type="match status" value="2"/>
</dbReference>
<feature type="domain" description="Anaphase-promoting complex subunit 4-like WD40" evidence="4">
    <location>
        <begin position="344"/>
        <end position="401"/>
    </location>
</feature>
<protein>
    <submittedName>
        <fullName evidence="6">Uncharacterized protein</fullName>
    </submittedName>
</protein>
<organism evidence="6 7">
    <name type="scientific">Phytophthora infestans (strain T30-4)</name>
    <name type="common">Potato late blight agent</name>
    <dbReference type="NCBI Taxonomy" id="403677"/>
    <lineage>
        <taxon>Eukaryota</taxon>
        <taxon>Sar</taxon>
        <taxon>Stramenopiles</taxon>
        <taxon>Oomycota</taxon>
        <taxon>Peronosporomycetes</taxon>
        <taxon>Peronosporales</taxon>
        <taxon>Peronosporaceae</taxon>
        <taxon>Phytophthora</taxon>
    </lineage>
</organism>
<dbReference type="InterPro" id="IPR024977">
    <property type="entry name" value="Apc4-like_WD40_dom"/>
</dbReference>
<dbReference type="InterPro" id="IPR056421">
    <property type="entry name" value="TPR_GEMI5"/>
</dbReference>
<evidence type="ECO:0000313" key="7">
    <source>
        <dbReference type="Proteomes" id="UP000006643"/>
    </source>
</evidence>
<dbReference type="eggNOG" id="ENOG502QPYZ">
    <property type="taxonomic scope" value="Eukaryota"/>
</dbReference>
<feature type="repeat" description="WD" evidence="3">
    <location>
        <begin position="139"/>
        <end position="161"/>
    </location>
</feature>
<dbReference type="HOGENOM" id="CLU_004491_0_1_1"/>
<dbReference type="InterPro" id="IPR052640">
    <property type="entry name" value="Gemin-5"/>
</dbReference>
<dbReference type="InterPro" id="IPR015943">
    <property type="entry name" value="WD40/YVTN_repeat-like_dom_sf"/>
</dbReference>
<dbReference type="OMA" id="DYAFQMM"/>
<dbReference type="Pfam" id="PF12894">
    <property type="entry name" value="ANAPC4_WD40"/>
    <property type="match status" value="1"/>
</dbReference>
<sequence>MIEQHKKHKAEVMAVTVSATLDANFVIAGDRQGRISAWERDAYVMVDCRGKVTVFMPVSGDGIHSMAISPHDKALVAVGYRSGVLCLVDAARGSVRHRLDGHDQEVQCVAWKPTNSSITVDQDDFDGAESDMSDGGVWLASSSRDKTIKVWKITSGEEPALEQVLRLPTGKQGMSFTQTKQLWLPVAWSLDDSISGKHCLWSGSFDGSLFRWEWDAVKAEILEKNGKNRRAACKPVVVKGGHSRMIFTIAMVPLTCAAESDVVSMLTVSLDRELRLWKENGPSKKLAAATCIETLTGLGGHAYSVSYNAATGLVAAGVGDQTIRLWDLNTEVESGASDYQCDLLWKGLQSKVTFVRWHPLQHSVLAYGMEDGRIGIYDIQTKKYNHFRTTHSSEVRQLQWVITKPKSNGDVEDGENAFLESIKQLEAAQAGGQSLEEALIAQEDQTSKKDAWADVQVSLWSCDASGHLFESNADAVDQKSLEITDNCVAFKWDEQCEMVAIGRSNGAVELMETCGSTGDCNTIVRRFHEHLESVTCVAWSNDLPANLLASGGQDGRVFVYNCGEATSKESALHSTSDATQQSHVMVSHSNKITCLRWSIDIGKYLLASASADGTVQVWNTTSMQREAHFNQHIGRVLSLDWVSHNTLITGGEDQTLRLWDYRKQKKEAASKLKKHGKVKQPQQVEPIAALDFFTSESKRFQDEREWESLANTLLIQGNIIEALRVVAKEGSLTPTWLSYAPMAGMDVWREMTNLYAHQLDVQGDKKEAALHFLSIGKVRSAVACLVSGEAFREALALIRSRLGPNDALLHNALWKYSDFLIKRGRNGEAALALLQIGSVKAKARAVNTLVNTADIECVKAALDVLMVSVQRPAEPAEQDHKSDTEELAFPASFFLSIAGNAVTKSRFDVAETAGQLLQSPLVGSSSASHRLTGCLLSIVKAINEHQWMASRADKFWFQVLDTCRRCGYWFDADGEVRIQEAQDLLVEANCFSDIEQAVAASKGNTMPSLLQVAQKMLRFVIDVMSTSFIGALEHMREVLQLLTKGETSKEVSLPNTSLEGTQHCVGNLQVNVMTLLQPCGFASPNELPQCGELAEEQLDTLVLWTSVLLSHVTSNQ</sequence>
<dbReference type="OrthoDB" id="7326421at2759"/>
<dbReference type="Pfam" id="PF23774">
    <property type="entry name" value="TPR_GEMI5"/>
    <property type="match status" value="1"/>
</dbReference>
<evidence type="ECO:0000256" key="1">
    <source>
        <dbReference type="ARBA" id="ARBA00022574"/>
    </source>
</evidence>
<dbReference type="PRINTS" id="PR00320">
    <property type="entry name" value="GPROTEINBRPT"/>
</dbReference>
<dbReference type="SUPFAM" id="SSF50978">
    <property type="entry name" value="WD40 repeat-like"/>
    <property type="match status" value="2"/>
</dbReference>
<reference evidence="7" key="1">
    <citation type="journal article" date="2009" name="Nature">
        <title>Genome sequence and analysis of the Irish potato famine pathogen Phytophthora infestans.</title>
        <authorList>
            <consortium name="The Broad Institute Genome Sequencing Platform"/>
            <person name="Haas B.J."/>
            <person name="Kamoun S."/>
            <person name="Zody M.C."/>
            <person name="Jiang R.H."/>
            <person name="Handsaker R.E."/>
            <person name="Cano L.M."/>
            <person name="Grabherr M."/>
            <person name="Kodira C.D."/>
            <person name="Raffaele S."/>
            <person name="Torto-Alalibo T."/>
            <person name="Bozkurt T.O."/>
            <person name="Ah-Fong A.M."/>
            <person name="Alvarado L."/>
            <person name="Anderson V.L."/>
            <person name="Armstrong M.R."/>
            <person name="Avrova A."/>
            <person name="Baxter L."/>
            <person name="Beynon J."/>
            <person name="Boevink P.C."/>
            <person name="Bollmann S.R."/>
            <person name="Bos J.I."/>
            <person name="Bulone V."/>
            <person name="Cai G."/>
            <person name="Cakir C."/>
            <person name="Carrington J.C."/>
            <person name="Chawner M."/>
            <person name="Conti L."/>
            <person name="Costanzo S."/>
            <person name="Ewan R."/>
            <person name="Fahlgren N."/>
            <person name="Fischbach M.A."/>
            <person name="Fugelstad J."/>
            <person name="Gilroy E.M."/>
            <person name="Gnerre S."/>
            <person name="Green P.J."/>
            <person name="Grenville-Briggs L.J."/>
            <person name="Griffith J."/>
            <person name="Grunwald N.J."/>
            <person name="Horn K."/>
            <person name="Horner N.R."/>
            <person name="Hu C.H."/>
            <person name="Huitema E."/>
            <person name="Jeong D.H."/>
            <person name="Jones A.M."/>
            <person name="Jones J.D."/>
            <person name="Jones R.W."/>
            <person name="Karlsson E.K."/>
            <person name="Kunjeti S.G."/>
            <person name="Lamour K."/>
            <person name="Liu Z."/>
            <person name="Ma L."/>
            <person name="Maclean D."/>
            <person name="Chibucos M.C."/>
            <person name="McDonald H."/>
            <person name="McWalters J."/>
            <person name="Meijer H.J."/>
            <person name="Morgan W."/>
            <person name="Morris P.F."/>
            <person name="Munro C.A."/>
            <person name="O'Neill K."/>
            <person name="Ospina-Giraldo M."/>
            <person name="Pinzon A."/>
            <person name="Pritchard L."/>
            <person name="Ramsahoye B."/>
            <person name="Ren Q."/>
            <person name="Restrepo S."/>
            <person name="Roy S."/>
            <person name="Sadanandom A."/>
            <person name="Savidor A."/>
            <person name="Schornack S."/>
            <person name="Schwartz D.C."/>
            <person name="Schumann U.D."/>
            <person name="Schwessinger B."/>
            <person name="Seyer L."/>
            <person name="Sharpe T."/>
            <person name="Silvar C."/>
            <person name="Song J."/>
            <person name="Studholme D.J."/>
            <person name="Sykes S."/>
            <person name="Thines M."/>
            <person name="van de Vondervoort P.J."/>
            <person name="Phuntumart V."/>
            <person name="Wawra S."/>
            <person name="Weide R."/>
            <person name="Win J."/>
            <person name="Young C."/>
            <person name="Zhou S."/>
            <person name="Fry W."/>
            <person name="Meyers B.C."/>
            <person name="van West P."/>
            <person name="Ristaino J."/>
            <person name="Govers F."/>
            <person name="Birch P.R."/>
            <person name="Whisson S.C."/>
            <person name="Judelson H.S."/>
            <person name="Nusbaum C."/>
        </authorList>
    </citation>
    <scope>NUCLEOTIDE SEQUENCE [LARGE SCALE GENOMIC DNA]</scope>
    <source>
        <strain evidence="7">T30-4</strain>
    </source>
</reference>
<dbReference type="GeneID" id="9476351"/>
<dbReference type="KEGG" id="pif:PITG_11195"/>